<organism evidence="1 2">
    <name type="scientific">Saccharomyces cerevisiae (strain AWRI1631)</name>
    <name type="common">Baker's yeast</name>
    <dbReference type="NCBI Taxonomy" id="545124"/>
    <lineage>
        <taxon>Eukaryota</taxon>
        <taxon>Fungi</taxon>
        <taxon>Dikarya</taxon>
        <taxon>Ascomycota</taxon>
        <taxon>Saccharomycotina</taxon>
        <taxon>Saccharomycetes</taxon>
        <taxon>Saccharomycetales</taxon>
        <taxon>Saccharomycetaceae</taxon>
        <taxon>Saccharomyces</taxon>
    </lineage>
</organism>
<dbReference type="AlphaFoldDB" id="B5VG58"/>
<dbReference type="EMBL" id="ABSV01000467">
    <property type="protein sequence ID" value="EDZ73083.1"/>
    <property type="molecule type" value="Genomic_DNA"/>
</dbReference>
<evidence type="ECO:0000313" key="1">
    <source>
        <dbReference type="EMBL" id="EDZ73083.1"/>
    </source>
</evidence>
<reference evidence="1 2" key="1">
    <citation type="journal article" date="2008" name="FEMS Yeast Res.">
        <title>Comparative genome analysis of a Saccharomyces cerevisiae wine strain.</title>
        <authorList>
            <person name="Borneman A.R."/>
            <person name="Forgan A.H."/>
            <person name="Pretorius I.S."/>
            <person name="Chambers P.J."/>
        </authorList>
    </citation>
    <scope>NUCLEOTIDE SEQUENCE [LARGE SCALE GENOMIC DNA]</scope>
    <source>
        <strain evidence="1 2">AWRI1631</strain>
    </source>
</reference>
<gene>
    <name evidence="1" type="ORF">AWRI1631_43840</name>
</gene>
<name>B5VG58_YEAS6</name>
<sequence length="43" mass="5117">MLWGVGTSKKPAVRKIKKTRCKSCWLLKKIKWKIKQSLKEMNN</sequence>
<proteinExistence type="predicted"/>
<accession>B5VG58</accession>
<dbReference type="Proteomes" id="UP000008988">
    <property type="component" value="Unassembled WGS sequence"/>
</dbReference>
<comment type="caution">
    <text evidence="1">The sequence shown here is derived from an EMBL/GenBank/DDBJ whole genome shotgun (WGS) entry which is preliminary data.</text>
</comment>
<evidence type="ECO:0000313" key="2">
    <source>
        <dbReference type="Proteomes" id="UP000008988"/>
    </source>
</evidence>
<protein>
    <submittedName>
        <fullName evidence="1">Uncharacterized protein</fullName>
    </submittedName>
</protein>